<keyword evidence="3 6" id="KW-0812">Transmembrane</keyword>
<evidence type="ECO:0000256" key="5">
    <source>
        <dbReference type="ARBA" id="ARBA00023136"/>
    </source>
</evidence>
<dbReference type="InterPro" id="IPR006634">
    <property type="entry name" value="TLC-dom"/>
</dbReference>
<dbReference type="PANTHER" id="PTHR12560:SF0">
    <property type="entry name" value="LD18904P"/>
    <property type="match status" value="1"/>
</dbReference>
<proteinExistence type="inferred from homology"/>
<dbReference type="SMART" id="SM00724">
    <property type="entry name" value="TLC"/>
    <property type="match status" value="1"/>
</dbReference>
<evidence type="ECO:0000256" key="7">
    <source>
        <dbReference type="SAM" id="Phobius"/>
    </source>
</evidence>
<feature type="transmembrane region" description="Helical" evidence="7">
    <location>
        <begin position="20"/>
        <end position="42"/>
    </location>
</feature>
<dbReference type="PANTHER" id="PTHR12560">
    <property type="entry name" value="LONGEVITY ASSURANCE FACTOR 1 LAG1"/>
    <property type="match status" value="1"/>
</dbReference>
<dbReference type="Proteomes" id="UP000003163">
    <property type="component" value="Unassembled WGS sequence"/>
</dbReference>
<sequence length="284" mass="33453">MKKEWNTRNFDSNVCLPIDIPIILILIILYTIVRSTLIKNIAENLLRKSSLSNADKQKVSQKFFGSLYRLAIYFTFALFGLSYMCGQDWIFKCFEYTLTWKNNVIPTVVFAHYYIEVSYYIASIIFLFYEPRMSDFYQMLSHHICTIILIVFSYHNNFLRYGVSIMILHDLSDPFMELAKLCFYLKYQKIADLLFTVFASVFITTRCLVYPFFVVFPAIYFAFTFGIKWQFVVQITALIFLLVLNLTWSFFIIKMVISFVKKGKVKGDIRADEISDINSTKKDK</sequence>
<feature type="transmembrane region" description="Helical" evidence="7">
    <location>
        <begin position="63"/>
        <end position="84"/>
    </location>
</feature>
<evidence type="ECO:0000313" key="9">
    <source>
        <dbReference type="EMBL" id="EJW01984.1"/>
    </source>
</evidence>
<protein>
    <recommendedName>
        <fullName evidence="8">TLC domain-containing protein</fullName>
    </recommendedName>
</protein>
<reference evidence="10" key="2">
    <citation type="submission" date="2015-07" db="EMBL/GenBank/DDBJ databases">
        <title>Contrasting host-pathogen interactions and genome evolution in two generalist and specialist microsporidian pathogens of mosquitoes.</title>
        <authorList>
            <consortium name="The Broad Institute Genomics Platform"/>
            <consortium name="The Broad Institute Genome Sequencing Center for Infectious Disease"/>
            <person name="Cuomo C.A."/>
            <person name="Sanscrainte N.D."/>
            <person name="Goldberg J.M."/>
            <person name="Heiman D."/>
            <person name="Young S."/>
            <person name="Zeng Q."/>
            <person name="Becnel J.J."/>
            <person name="Birren B.W."/>
        </authorList>
    </citation>
    <scope>NUCLEOTIDE SEQUENCE [LARGE SCALE GENOMIC DNA]</scope>
    <source>
        <strain evidence="10">USNM 41457</strain>
    </source>
</reference>
<dbReference type="PIRSF" id="PIRSF005225">
    <property type="entry name" value="LAG1_LAC1"/>
    <property type="match status" value="1"/>
</dbReference>
<organism evidence="9 10">
    <name type="scientific">Edhazardia aedis (strain USNM 41457)</name>
    <name type="common">Microsporidian parasite</name>
    <dbReference type="NCBI Taxonomy" id="1003232"/>
    <lineage>
        <taxon>Eukaryota</taxon>
        <taxon>Fungi</taxon>
        <taxon>Fungi incertae sedis</taxon>
        <taxon>Microsporidia</taxon>
        <taxon>Edhazardia</taxon>
    </lineage>
</organism>
<comment type="similarity">
    <text evidence="2">Belongs to the sphingosine N-acyltransferase family.</text>
</comment>
<evidence type="ECO:0000256" key="3">
    <source>
        <dbReference type="ARBA" id="ARBA00022692"/>
    </source>
</evidence>
<gene>
    <name evidence="9" type="ORF">EDEG_03564</name>
</gene>
<evidence type="ECO:0000259" key="8">
    <source>
        <dbReference type="PROSITE" id="PS50922"/>
    </source>
</evidence>
<keyword evidence="5 6" id="KW-0472">Membrane</keyword>
<evidence type="ECO:0000256" key="2">
    <source>
        <dbReference type="ARBA" id="ARBA00009808"/>
    </source>
</evidence>
<evidence type="ECO:0000256" key="6">
    <source>
        <dbReference type="PROSITE-ProRule" id="PRU00205"/>
    </source>
</evidence>
<feature type="transmembrane region" description="Helical" evidence="7">
    <location>
        <begin position="136"/>
        <end position="155"/>
    </location>
</feature>
<dbReference type="GO" id="GO:0046513">
    <property type="term" value="P:ceramide biosynthetic process"/>
    <property type="evidence" value="ECO:0007669"/>
    <property type="project" value="InterPro"/>
</dbReference>
<keyword evidence="10" id="KW-1185">Reference proteome</keyword>
<dbReference type="OrthoDB" id="537032at2759"/>
<accession>J9D336</accession>
<evidence type="ECO:0000256" key="1">
    <source>
        <dbReference type="ARBA" id="ARBA00004141"/>
    </source>
</evidence>
<dbReference type="GO" id="GO:0016020">
    <property type="term" value="C:membrane"/>
    <property type="evidence" value="ECO:0007669"/>
    <property type="project" value="UniProtKB-SubCell"/>
</dbReference>
<dbReference type="FunCoup" id="J9D336">
    <property type="interactions" value="94"/>
</dbReference>
<dbReference type="AlphaFoldDB" id="J9D336"/>
<dbReference type="OMA" id="FRCHNIG"/>
<feature type="domain" description="TLC" evidence="8">
    <location>
        <begin position="62"/>
        <end position="261"/>
    </location>
</feature>
<dbReference type="EMBL" id="AFBI03000098">
    <property type="protein sequence ID" value="EJW01984.1"/>
    <property type="molecule type" value="Genomic_DNA"/>
</dbReference>
<dbReference type="InParanoid" id="J9D336"/>
<dbReference type="GO" id="GO:0005783">
    <property type="term" value="C:endoplasmic reticulum"/>
    <property type="evidence" value="ECO:0007669"/>
    <property type="project" value="TreeGrafter"/>
</dbReference>
<dbReference type="Pfam" id="PF03798">
    <property type="entry name" value="TRAM_LAG1_CLN8"/>
    <property type="match status" value="1"/>
</dbReference>
<keyword evidence="4 7" id="KW-1133">Transmembrane helix</keyword>
<name>J9D336_EDHAE</name>
<feature type="transmembrane region" description="Helical" evidence="7">
    <location>
        <begin position="104"/>
        <end position="129"/>
    </location>
</feature>
<evidence type="ECO:0000313" key="10">
    <source>
        <dbReference type="Proteomes" id="UP000003163"/>
    </source>
</evidence>
<dbReference type="InterPro" id="IPR016439">
    <property type="entry name" value="Lag1/Lac1-like"/>
</dbReference>
<reference evidence="9 10" key="1">
    <citation type="submission" date="2011-08" db="EMBL/GenBank/DDBJ databases">
        <authorList>
            <person name="Liu Z.J."/>
            <person name="Shi F.L."/>
            <person name="Lu J.Q."/>
            <person name="Li M."/>
            <person name="Wang Z.L."/>
        </authorList>
    </citation>
    <scope>NUCLEOTIDE SEQUENCE [LARGE SCALE GENOMIC DNA]</scope>
    <source>
        <strain evidence="9 10">USNM 41457</strain>
    </source>
</reference>
<dbReference type="STRING" id="1003232.J9D336"/>
<comment type="caution">
    <text evidence="9">The sequence shown here is derived from an EMBL/GenBank/DDBJ whole genome shotgun (WGS) entry which is preliminary data.</text>
</comment>
<dbReference type="GO" id="GO:0050291">
    <property type="term" value="F:sphingosine N-acyltransferase activity"/>
    <property type="evidence" value="ECO:0007669"/>
    <property type="project" value="InterPro"/>
</dbReference>
<comment type="subcellular location">
    <subcellularLocation>
        <location evidence="1">Membrane</location>
        <topology evidence="1">Multi-pass membrane protein</topology>
    </subcellularLocation>
</comment>
<evidence type="ECO:0000256" key="4">
    <source>
        <dbReference type="ARBA" id="ARBA00022989"/>
    </source>
</evidence>
<feature type="transmembrane region" description="Helical" evidence="7">
    <location>
        <begin position="229"/>
        <end position="253"/>
    </location>
</feature>
<dbReference type="HOGENOM" id="CLU_028277_5_1_1"/>
<feature type="transmembrane region" description="Helical" evidence="7">
    <location>
        <begin position="193"/>
        <end position="223"/>
    </location>
</feature>
<dbReference type="VEuPathDB" id="MicrosporidiaDB:EDEG_03564"/>
<dbReference type="PROSITE" id="PS50922">
    <property type="entry name" value="TLC"/>
    <property type="match status" value="1"/>
</dbReference>